<sequence length="80" mass="9817">MEGEGWRRVKGWKKKGFLVGWWTEEEGEGEREENIENEKHRKKRNKKKDGKKYKIDFWNVAGMENKEKGFRERLKEWDGM</sequence>
<dbReference type="AlphaFoldDB" id="E9IX97"/>
<evidence type="ECO:0000313" key="2">
    <source>
        <dbReference type="EMBL" id="EFZ14806.1"/>
    </source>
</evidence>
<proteinExistence type="predicted"/>
<feature type="region of interest" description="Disordered" evidence="1">
    <location>
        <begin position="25"/>
        <end position="50"/>
    </location>
</feature>
<evidence type="ECO:0000256" key="1">
    <source>
        <dbReference type="SAM" id="MobiDB-lite"/>
    </source>
</evidence>
<feature type="non-terminal residue" evidence="2">
    <location>
        <position position="80"/>
    </location>
</feature>
<accession>E9IX97</accession>
<organism>
    <name type="scientific">Solenopsis invicta</name>
    <name type="common">Red imported fire ant</name>
    <name type="synonym">Solenopsis wagneri</name>
    <dbReference type="NCBI Taxonomy" id="13686"/>
    <lineage>
        <taxon>Eukaryota</taxon>
        <taxon>Metazoa</taxon>
        <taxon>Ecdysozoa</taxon>
        <taxon>Arthropoda</taxon>
        <taxon>Hexapoda</taxon>
        <taxon>Insecta</taxon>
        <taxon>Pterygota</taxon>
        <taxon>Neoptera</taxon>
        <taxon>Endopterygota</taxon>
        <taxon>Hymenoptera</taxon>
        <taxon>Apocrita</taxon>
        <taxon>Aculeata</taxon>
        <taxon>Formicoidea</taxon>
        <taxon>Formicidae</taxon>
        <taxon>Myrmicinae</taxon>
        <taxon>Solenopsis</taxon>
    </lineage>
</organism>
<feature type="compositionally biased region" description="Basic residues" evidence="1">
    <location>
        <begin position="40"/>
        <end position="50"/>
    </location>
</feature>
<protein>
    <submittedName>
        <fullName evidence="2">Uncharacterized protein</fullName>
    </submittedName>
</protein>
<reference evidence="2" key="1">
    <citation type="journal article" date="2011" name="Proc. Natl. Acad. Sci. U.S.A.">
        <title>The genome of the fire ant Solenopsis invicta.</title>
        <authorList>
            <person name="Wurm Y."/>
            <person name="Wang J."/>
            <person name="Riba-Grognuz O."/>
            <person name="Corona M."/>
            <person name="Nygaard S."/>
            <person name="Hunt B.G."/>
            <person name="Ingram K.K."/>
            <person name="Falquet L."/>
            <person name="Nipitwattanaphon M."/>
            <person name="Gotzek D."/>
            <person name="Dijkstra M.B."/>
            <person name="Oettler J."/>
            <person name="Comtesse F."/>
            <person name="Shih C.J."/>
            <person name="Wu W.J."/>
            <person name="Yang C.C."/>
            <person name="Thomas J."/>
            <person name="Beaudoing E."/>
            <person name="Pradervand S."/>
            <person name="Flegel V."/>
            <person name="Cook E.D."/>
            <person name="Fabbretti R."/>
            <person name="Stockinger H."/>
            <person name="Long L."/>
            <person name="Farmerie W.G."/>
            <person name="Oakey J."/>
            <person name="Boomsma J.J."/>
            <person name="Pamilo P."/>
            <person name="Yi S.V."/>
            <person name="Heinze J."/>
            <person name="Goodisman M.A."/>
            <person name="Farinelli L."/>
            <person name="Harshman K."/>
            <person name="Hulo N."/>
            <person name="Cerutti L."/>
            <person name="Xenarios I."/>
            <person name="Shoemaker D."/>
            <person name="Keller L."/>
        </authorList>
    </citation>
    <scope>NUCLEOTIDE SEQUENCE [LARGE SCALE GENOMIC DNA]</scope>
</reference>
<gene>
    <name evidence="2" type="ORF">SINV_10609</name>
</gene>
<dbReference type="HOGENOM" id="CLU_2592785_0_0_1"/>
<dbReference type="EMBL" id="GL766708">
    <property type="protein sequence ID" value="EFZ14806.1"/>
    <property type="molecule type" value="Genomic_DNA"/>
</dbReference>
<name>E9IX97_SOLIN</name>